<dbReference type="RefSeq" id="WP_089747778.1">
    <property type="nucleotide sequence ID" value="NZ_FOGF01000048.1"/>
</dbReference>
<dbReference type="EC" id="2.1.1.297" evidence="5"/>
<dbReference type="InterPro" id="IPR040758">
    <property type="entry name" value="PrmC_N"/>
</dbReference>
<dbReference type="InterPro" id="IPR050320">
    <property type="entry name" value="N5-glutamine_MTase"/>
</dbReference>
<dbReference type="PROSITE" id="PS00092">
    <property type="entry name" value="N6_MTASE"/>
    <property type="match status" value="1"/>
</dbReference>
<comment type="similarity">
    <text evidence="5">Belongs to the protein N5-glutamine methyltransferase family. PrmC subfamily.</text>
</comment>
<organism evidence="8 9">
    <name type="scientific">Granulicatella balaenopterae</name>
    <dbReference type="NCBI Taxonomy" id="137733"/>
    <lineage>
        <taxon>Bacteria</taxon>
        <taxon>Bacillati</taxon>
        <taxon>Bacillota</taxon>
        <taxon>Bacilli</taxon>
        <taxon>Lactobacillales</taxon>
        <taxon>Carnobacteriaceae</taxon>
        <taxon>Granulicatella</taxon>
    </lineage>
</organism>
<feature type="binding site" evidence="5">
    <location>
        <position position="196"/>
    </location>
    <ligand>
        <name>S-adenosyl-L-methionine</name>
        <dbReference type="ChEBI" id="CHEBI:59789"/>
    </ligand>
</feature>
<dbReference type="Pfam" id="PF17827">
    <property type="entry name" value="PrmC_N"/>
    <property type="match status" value="1"/>
</dbReference>
<comment type="caution">
    <text evidence="5">Lacks conserved residue(s) required for the propagation of feature annotation.</text>
</comment>
<dbReference type="InterPro" id="IPR007848">
    <property type="entry name" value="Small_mtfrase_dom"/>
</dbReference>
<keyword evidence="9" id="KW-1185">Reference proteome</keyword>
<dbReference type="STRING" id="137733.SAMN05421767_14810"/>
<feature type="binding site" evidence="5">
    <location>
        <begin position="196"/>
        <end position="199"/>
    </location>
    <ligand>
        <name>substrate</name>
    </ligand>
</feature>
<dbReference type="GO" id="GO:0102559">
    <property type="term" value="F:peptide chain release factor N(5)-glutamine methyltransferase activity"/>
    <property type="evidence" value="ECO:0007669"/>
    <property type="project" value="UniProtKB-EC"/>
</dbReference>
<dbReference type="GO" id="GO:0003676">
    <property type="term" value="F:nucleic acid binding"/>
    <property type="evidence" value="ECO:0007669"/>
    <property type="project" value="InterPro"/>
</dbReference>
<accession>A0A1H9NYV9</accession>
<keyword evidence="1 5" id="KW-0489">Methyltransferase</keyword>
<keyword evidence="3 5" id="KW-0949">S-adenosyl-L-methionine</keyword>
<dbReference type="Pfam" id="PF05175">
    <property type="entry name" value="MTS"/>
    <property type="match status" value="1"/>
</dbReference>
<dbReference type="SUPFAM" id="SSF53335">
    <property type="entry name" value="S-adenosyl-L-methionine-dependent methyltransferases"/>
    <property type="match status" value="1"/>
</dbReference>
<evidence type="ECO:0000256" key="4">
    <source>
        <dbReference type="ARBA" id="ARBA00048391"/>
    </source>
</evidence>
<dbReference type="NCBIfam" id="TIGR00536">
    <property type="entry name" value="hemK_fam"/>
    <property type="match status" value="1"/>
</dbReference>
<evidence type="ECO:0000256" key="3">
    <source>
        <dbReference type="ARBA" id="ARBA00022691"/>
    </source>
</evidence>
<dbReference type="Proteomes" id="UP000198556">
    <property type="component" value="Unassembled WGS sequence"/>
</dbReference>
<evidence type="ECO:0000313" key="9">
    <source>
        <dbReference type="Proteomes" id="UP000198556"/>
    </source>
</evidence>
<dbReference type="CDD" id="cd02440">
    <property type="entry name" value="AdoMet_MTases"/>
    <property type="match status" value="1"/>
</dbReference>
<dbReference type="GO" id="GO:0032259">
    <property type="term" value="P:methylation"/>
    <property type="evidence" value="ECO:0007669"/>
    <property type="project" value="UniProtKB-KW"/>
</dbReference>
<dbReference type="InterPro" id="IPR002052">
    <property type="entry name" value="DNA_methylase_N6_adenine_CS"/>
</dbReference>
<feature type="binding site" evidence="5">
    <location>
        <begin position="128"/>
        <end position="132"/>
    </location>
    <ligand>
        <name>S-adenosyl-L-methionine</name>
        <dbReference type="ChEBI" id="CHEBI:59789"/>
    </ligand>
</feature>
<comment type="function">
    <text evidence="5">Methylates the class 1 translation termination release factors RF1/PrfA and RF2/PrfB on the glutamine residue of the universally conserved GGQ motif.</text>
</comment>
<feature type="domain" description="Release factor glutamine methyltransferase N-terminal" evidence="7">
    <location>
        <begin position="11"/>
        <end position="83"/>
    </location>
</feature>
<evidence type="ECO:0000313" key="8">
    <source>
        <dbReference type="EMBL" id="SER41122.1"/>
    </source>
</evidence>
<evidence type="ECO:0000259" key="6">
    <source>
        <dbReference type="Pfam" id="PF05175"/>
    </source>
</evidence>
<reference evidence="8 9" key="1">
    <citation type="submission" date="2016-10" db="EMBL/GenBank/DDBJ databases">
        <authorList>
            <person name="de Groot N.N."/>
        </authorList>
    </citation>
    <scope>NUCLEOTIDE SEQUENCE [LARGE SCALE GENOMIC DNA]</scope>
    <source>
        <strain evidence="8 9">DSM 15827</strain>
    </source>
</reference>
<dbReference type="HAMAP" id="MF_02126">
    <property type="entry name" value="RF_methyltr_PrmC"/>
    <property type="match status" value="1"/>
</dbReference>
<dbReference type="EMBL" id="FOGF01000048">
    <property type="protein sequence ID" value="SER41122.1"/>
    <property type="molecule type" value="Genomic_DNA"/>
</dbReference>
<dbReference type="PANTHER" id="PTHR18895">
    <property type="entry name" value="HEMK METHYLTRANSFERASE"/>
    <property type="match status" value="1"/>
</dbReference>
<proteinExistence type="inferred from homology"/>
<dbReference type="InterPro" id="IPR019874">
    <property type="entry name" value="RF_methyltr_PrmC"/>
</dbReference>
<dbReference type="Gene3D" id="3.40.50.150">
    <property type="entry name" value="Vaccinia Virus protein VP39"/>
    <property type="match status" value="1"/>
</dbReference>
<dbReference type="OrthoDB" id="9800643at2"/>
<dbReference type="PANTHER" id="PTHR18895:SF74">
    <property type="entry name" value="MTRF1L RELEASE FACTOR GLUTAMINE METHYLTRANSFERASE"/>
    <property type="match status" value="1"/>
</dbReference>
<dbReference type="Gene3D" id="1.10.8.10">
    <property type="entry name" value="DNA helicase RuvA subunit, C-terminal domain"/>
    <property type="match status" value="1"/>
</dbReference>
<keyword evidence="2 5" id="KW-0808">Transferase</keyword>
<feature type="binding site" evidence="5">
    <location>
        <position position="151"/>
    </location>
    <ligand>
        <name>S-adenosyl-L-methionine</name>
        <dbReference type="ChEBI" id="CHEBI:59789"/>
    </ligand>
</feature>
<protein>
    <recommendedName>
        <fullName evidence="5">Release factor glutamine methyltransferase</fullName>
        <shortName evidence="5">RF MTase</shortName>
        <ecNumber evidence="5">2.1.1.297</ecNumber>
    </recommendedName>
    <alternativeName>
        <fullName evidence="5">N5-glutamine methyltransferase PrmC</fullName>
    </alternativeName>
    <alternativeName>
        <fullName evidence="5">Protein-(glutamine-N5) MTase PrmC</fullName>
    </alternativeName>
    <alternativeName>
        <fullName evidence="5">Protein-glutamine N-methyltransferase PrmC</fullName>
    </alternativeName>
</protein>
<feature type="domain" description="Methyltransferase small" evidence="6">
    <location>
        <begin position="111"/>
        <end position="206"/>
    </location>
</feature>
<dbReference type="NCBIfam" id="TIGR03534">
    <property type="entry name" value="RF_mod_PrmC"/>
    <property type="match status" value="1"/>
</dbReference>
<name>A0A1H9NYV9_9LACT</name>
<dbReference type="InterPro" id="IPR004556">
    <property type="entry name" value="HemK-like"/>
</dbReference>
<dbReference type="InterPro" id="IPR029063">
    <property type="entry name" value="SAM-dependent_MTases_sf"/>
</dbReference>
<comment type="catalytic activity">
    <reaction evidence="4 5">
        <text>L-glutaminyl-[peptide chain release factor] + S-adenosyl-L-methionine = N(5)-methyl-L-glutaminyl-[peptide chain release factor] + S-adenosyl-L-homocysteine + H(+)</text>
        <dbReference type="Rhea" id="RHEA:42896"/>
        <dbReference type="Rhea" id="RHEA-COMP:10271"/>
        <dbReference type="Rhea" id="RHEA-COMP:10272"/>
        <dbReference type="ChEBI" id="CHEBI:15378"/>
        <dbReference type="ChEBI" id="CHEBI:30011"/>
        <dbReference type="ChEBI" id="CHEBI:57856"/>
        <dbReference type="ChEBI" id="CHEBI:59789"/>
        <dbReference type="ChEBI" id="CHEBI:61891"/>
        <dbReference type="EC" id="2.1.1.297"/>
    </reaction>
</comment>
<gene>
    <name evidence="5" type="primary">prmC</name>
    <name evidence="8" type="ORF">SAMN05421767_14810</name>
</gene>
<dbReference type="AlphaFoldDB" id="A0A1H9NYV9"/>
<evidence type="ECO:0000256" key="5">
    <source>
        <dbReference type="HAMAP-Rule" id="MF_02126"/>
    </source>
</evidence>
<evidence type="ECO:0000259" key="7">
    <source>
        <dbReference type="Pfam" id="PF17827"/>
    </source>
</evidence>
<evidence type="ECO:0000256" key="2">
    <source>
        <dbReference type="ARBA" id="ARBA00022679"/>
    </source>
</evidence>
<sequence length="293" mass="33380">MAECNVKTLQEVLRWASSFLREQINYTEEDSLVIAKRLICHVKDWSMSTLYCHLSDVYENYQEELLPYLKQLELGLPLQYVMGYEEFFGRNFMVSEATLIPRPETEELVQLALDYLAGKSSQQVVEIGVGTGCIIETLALECPDNLYLGVDLSAEALAIAEKNRQQFELTNLMLKESDVFSGVPVVTEGYDLVISNPPYISEDETSVMDQQVIDFEPHMALFAEEDGLLIYRQIAEQLESYLKPTGIALFEIGFQQGESVKQLFQKHTTKRHVEVVKDLAGLDRMIKVSEKKN</sequence>
<evidence type="ECO:0000256" key="1">
    <source>
        <dbReference type="ARBA" id="ARBA00022603"/>
    </source>
</evidence>